<protein>
    <recommendedName>
        <fullName evidence="4">PrgI family protein</fullName>
    </recommendedName>
</protein>
<dbReference type="InterPro" id="IPR024414">
    <property type="entry name" value="Uncharacterised_PrgI"/>
</dbReference>
<evidence type="ECO:0000256" key="1">
    <source>
        <dbReference type="SAM" id="Phobius"/>
    </source>
</evidence>
<sequence>MAHYVPIPKDLNDIKEKFIMGFTKRQVICFGIGLVLGAPVYFLTRASIGMSGAIFAMGAVAAPAILCGIYKKNGVFLEKQVKFMREYFTRPRKRYYKATNIFVSIERQIEYNRIKKKLRDAERKGGA</sequence>
<keyword evidence="1" id="KW-1133">Transmembrane helix</keyword>
<keyword evidence="1" id="KW-0472">Membrane</keyword>
<evidence type="ECO:0000313" key="3">
    <source>
        <dbReference type="Proteomes" id="UP000019365"/>
    </source>
</evidence>
<reference evidence="2 3" key="1">
    <citation type="journal article" date="2014" name="PLoS ONE">
        <title>Rumen cellulosomics: divergent fiber-degrading strategies revealed by comparative genome-wide analysis of six ruminococcal strains.</title>
        <authorList>
            <person name="Dassa B."/>
            <person name="Borovok I."/>
            <person name="Ruimy-Israeli V."/>
            <person name="Lamed R."/>
            <person name="Flint H.J."/>
            <person name="Duncan S.H."/>
            <person name="Henrissat B."/>
            <person name="Coutinho P."/>
            <person name="Morrison M."/>
            <person name="Mosoni P."/>
            <person name="Yeoman C.J."/>
            <person name="White B.A."/>
            <person name="Bayer E.A."/>
        </authorList>
    </citation>
    <scope>NUCLEOTIDE SEQUENCE [LARGE SCALE GENOMIC DNA]</scope>
    <source>
        <strain evidence="2 3">007c</strain>
    </source>
</reference>
<gene>
    <name evidence="2" type="ORF">RF007C_04365</name>
</gene>
<dbReference type="Pfam" id="PF12666">
    <property type="entry name" value="PrgI"/>
    <property type="match status" value="1"/>
</dbReference>
<dbReference type="RefSeq" id="WP_037296312.1">
    <property type="nucleotide sequence ID" value="NZ_ATAX01000003.1"/>
</dbReference>
<dbReference type="PATRIC" id="fig|1341157.4.peg.5"/>
<dbReference type="EMBL" id="ATAX01000003">
    <property type="protein sequence ID" value="EWM55195.1"/>
    <property type="molecule type" value="Genomic_DNA"/>
</dbReference>
<dbReference type="Proteomes" id="UP000019365">
    <property type="component" value="Unassembled WGS sequence"/>
</dbReference>
<dbReference type="AlphaFoldDB" id="W7V2J6"/>
<keyword evidence="3" id="KW-1185">Reference proteome</keyword>
<name>W7V2J6_RUMFL</name>
<evidence type="ECO:0008006" key="4">
    <source>
        <dbReference type="Google" id="ProtNLM"/>
    </source>
</evidence>
<proteinExistence type="predicted"/>
<comment type="caution">
    <text evidence="2">The sequence shown here is derived from an EMBL/GenBank/DDBJ whole genome shotgun (WGS) entry which is preliminary data.</text>
</comment>
<keyword evidence="1" id="KW-0812">Transmembrane</keyword>
<evidence type="ECO:0000313" key="2">
    <source>
        <dbReference type="EMBL" id="EWM55195.1"/>
    </source>
</evidence>
<feature type="transmembrane region" description="Helical" evidence="1">
    <location>
        <begin position="27"/>
        <end position="44"/>
    </location>
</feature>
<organism evidence="2 3">
    <name type="scientific">Ruminococcus flavefaciens 007c</name>
    <dbReference type="NCBI Taxonomy" id="1341157"/>
    <lineage>
        <taxon>Bacteria</taxon>
        <taxon>Bacillati</taxon>
        <taxon>Bacillota</taxon>
        <taxon>Clostridia</taxon>
        <taxon>Eubacteriales</taxon>
        <taxon>Oscillospiraceae</taxon>
        <taxon>Ruminococcus</taxon>
    </lineage>
</organism>
<accession>W7V2J6</accession>
<feature type="transmembrane region" description="Helical" evidence="1">
    <location>
        <begin position="50"/>
        <end position="70"/>
    </location>
</feature>
<dbReference type="OrthoDB" id="9790748at2"/>
<dbReference type="eggNOG" id="ENOG50335IU">
    <property type="taxonomic scope" value="Bacteria"/>
</dbReference>